<dbReference type="InterPro" id="IPR031348">
    <property type="entry name" value="PigL_N"/>
</dbReference>
<dbReference type="InterPro" id="IPR054464">
    <property type="entry name" value="ULD_fung"/>
</dbReference>
<gene>
    <name evidence="3" type="ORF">B0T21DRAFT_415230</name>
</gene>
<dbReference type="Pfam" id="PF22893">
    <property type="entry name" value="ULD_2"/>
    <property type="match status" value="1"/>
</dbReference>
<keyword evidence="4" id="KW-1185">Reference proteome</keyword>
<feature type="domain" description="Azaphilone pigments biosynthesis cluster protein L N-terminal" evidence="1">
    <location>
        <begin position="1"/>
        <end position="163"/>
    </location>
</feature>
<dbReference type="AlphaFoldDB" id="A0AA40DYR8"/>
<protein>
    <recommendedName>
        <fullName evidence="5">Fungal N-terminal domain-containing protein</fullName>
    </recommendedName>
</protein>
<organism evidence="3 4">
    <name type="scientific">Apiosordaria backusii</name>
    <dbReference type="NCBI Taxonomy" id="314023"/>
    <lineage>
        <taxon>Eukaryota</taxon>
        <taxon>Fungi</taxon>
        <taxon>Dikarya</taxon>
        <taxon>Ascomycota</taxon>
        <taxon>Pezizomycotina</taxon>
        <taxon>Sordariomycetes</taxon>
        <taxon>Sordariomycetidae</taxon>
        <taxon>Sordariales</taxon>
        <taxon>Lasiosphaeriaceae</taxon>
        <taxon>Apiosordaria</taxon>
    </lineage>
</organism>
<evidence type="ECO:0000313" key="4">
    <source>
        <dbReference type="Proteomes" id="UP001172159"/>
    </source>
</evidence>
<name>A0AA40DYR8_9PEZI</name>
<sequence length="247" mass="27529">MEPLSAAATVMQVAETITSVIGAAITFVRNVRSARQEIIAIKKELSSLQAVLEILADDFHNADKINFPDSVLEQVVNVAADCQNVANQIASLIRAQQGSHVSWKLSGKEDMERLREDLERHKATLSVTLDLVSVIVLKDIKHNTEDILQYTSATKDNTAQLRANTTIFNTAPITLRDIEGRRCLIPFSACRTWTEMSEAIQQLYARLPQNYDVQSGNYELIGPSGEIILPAFWESFVLPGWEMTLKT</sequence>
<comment type="caution">
    <text evidence="3">The sequence shown here is derived from an EMBL/GenBank/DDBJ whole genome shotgun (WGS) entry which is preliminary data.</text>
</comment>
<evidence type="ECO:0000259" key="2">
    <source>
        <dbReference type="Pfam" id="PF22893"/>
    </source>
</evidence>
<feature type="domain" description="Ubiquitin-like" evidence="2">
    <location>
        <begin position="171"/>
        <end position="245"/>
    </location>
</feature>
<dbReference type="EMBL" id="JAUKTV010000014">
    <property type="protein sequence ID" value="KAK0716508.1"/>
    <property type="molecule type" value="Genomic_DNA"/>
</dbReference>
<evidence type="ECO:0008006" key="5">
    <source>
        <dbReference type="Google" id="ProtNLM"/>
    </source>
</evidence>
<dbReference type="Proteomes" id="UP001172159">
    <property type="component" value="Unassembled WGS sequence"/>
</dbReference>
<evidence type="ECO:0000313" key="3">
    <source>
        <dbReference type="EMBL" id="KAK0716508.1"/>
    </source>
</evidence>
<dbReference type="Pfam" id="PF17111">
    <property type="entry name" value="PigL_N"/>
    <property type="match status" value="1"/>
</dbReference>
<evidence type="ECO:0000259" key="1">
    <source>
        <dbReference type="Pfam" id="PF17111"/>
    </source>
</evidence>
<reference evidence="3" key="1">
    <citation type="submission" date="2023-06" db="EMBL/GenBank/DDBJ databases">
        <title>Genome-scale phylogeny and comparative genomics of the fungal order Sordariales.</title>
        <authorList>
            <consortium name="Lawrence Berkeley National Laboratory"/>
            <person name="Hensen N."/>
            <person name="Bonometti L."/>
            <person name="Westerberg I."/>
            <person name="Brannstrom I.O."/>
            <person name="Guillou S."/>
            <person name="Cros-Aarteil S."/>
            <person name="Calhoun S."/>
            <person name="Haridas S."/>
            <person name="Kuo A."/>
            <person name="Mondo S."/>
            <person name="Pangilinan J."/>
            <person name="Riley R."/>
            <person name="Labutti K."/>
            <person name="Andreopoulos B."/>
            <person name="Lipzen A."/>
            <person name="Chen C."/>
            <person name="Yanf M."/>
            <person name="Daum C."/>
            <person name="Ng V."/>
            <person name="Clum A."/>
            <person name="Steindorff A."/>
            <person name="Ohm R."/>
            <person name="Martin F."/>
            <person name="Silar P."/>
            <person name="Natvig D."/>
            <person name="Lalanne C."/>
            <person name="Gautier V."/>
            <person name="Ament-Velasquez S.L."/>
            <person name="Kruys A."/>
            <person name="Hutchinson M.I."/>
            <person name="Powell A.J."/>
            <person name="Barry K."/>
            <person name="Miller A.N."/>
            <person name="Grigoriev I.V."/>
            <person name="Debuchy R."/>
            <person name="Gladieux P."/>
            <person name="Thoren M.H."/>
            <person name="Johannesson H."/>
        </authorList>
    </citation>
    <scope>NUCLEOTIDE SEQUENCE</scope>
    <source>
        <strain evidence="3">CBS 540.89</strain>
    </source>
</reference>
<proteinExistence type="predicted"/>
<accession>A0AA40DYR8</accession>